<keyword evidence="5" id="KW-1185">Reference proteome</keyword>
<evidence type="ECO:0000313" key="4">
    <source>
        <dbReference type="EMBL" id="SJZ99855.1"/>
    </source>
</evidence>
<dbReference type="RefSeq" id="WP_234970003.1">
    <property type="nucleotide sequence ID" value="NZ_FUXC01000012.1"/>
</dbReference>
<name>A0A1T4Q836_9SPIR</name>
<proteinExistence type="predicted"/>
<dbReference type="PANTHER" id="PTHR43072">
    <property type="entry name" value="N-ACETYLTRANSFERASE"/>
    <property type="match status" value="1"/>
</dbReference>
<dbReference type="AlphaFoldDB" id="A0A1T4Q836"/>
<dbReference type="InterPro" id="IPR016181">
    <property type="entry name" value="Acyl_CoA_acyltransferase"/>
</dbReference>
<gene>
    <name evidence="4" type="ORF">SAMN02745152_01875</name>
</gene>
<dbReference type="Gene3D" id="3.40.630.30">
    <property type="match status" value="1"/>
</dbReference>
<dbReference type="EMBL" id="FUXC01000012">
    <property type="protein sequence ID" value="SJZ99855.1"/>
    <property type="molecule type" value="Genomic_DNA"/>
</dbReference>
<organism evidence="4 5">
    <name type="scientific">Treponema berlinense</name>
    <dbReference type="NCBI Taxonomy" id="225004"/>
    <lineage>
        <taxon>Bacteria</taxon>
        <taxon>Pseudomonadati</taxon>
        <taxon>Spirochaetota</taxon>
        <taxon>Spirochaetia</taxon>
        <taxon>Spirochaetales</taxon>
        <taxon>Treponemataceae</taxon>
        <taxon>Treponema</taxon>
    </lineage>
</organism>
<accession>A0A1T4Q836</accession>
<dbReference type="Proteomes" id="UP000190395">
    <property type="component" value="Unassembled WGS sequence"/>
</dbReference>
<sequence length="195" mass="22907">MNIKENIKIKVASPENAAELLDIYKFYVENTAISFEIETPTLQEFRARIEKTLKKYPYLIAVSPEDEILGYAYAGELKSRAAYDWSIETSIYVKKEYRKMGIGGILLKNLEFLLKKQNILNCYACIAYTEREDEFLTKASVKFHEKMNYRMVGVFKDCGYKFDRWYSMVWMEKHLGEHKSSQKKTIPFSALLEQL</sequence>
<dbReference type="CDD" id="cd04301">
    <property type="entry name" value="NAT_SF"/>
    <property type="match status" value="1"/>
</dbReference>
<dbReference type="GO" id="GO:0016747">
    <property type="term" value="F:acyltransferase activity, transferring groups other than amino-acyl groups"/>
    <property type="evidence" value="ECO:0007669"/>
    <property type="project" value="InterPro"/>
</dbReference>
<dbReference type="STRING" id="225004.SAMN02745152_01875"/>
<keyword evidence="1 4" id="KW-0808">Transferase</keyword>
<evidence type="ECO:0000256" key="1">
    <source>
        <dbReference type="ARBA" id="ARBA00022679"/>
    </source>
</evidence>
<dbReference type="SUPFAM" id="SSF55729">
    <property type="entry name" value="Acyl-CoA N-acyltransferases (Nat)"/>
    <property type="match status" value="1"/>
</dbReference>
<protein>
    <submittedName>
        <fullName evidence="4">Phosphinothricin acetyltransferase</fullName>
    </submittedName>
</protein>
<dbReference type="GeneID" id="303368104"/>
<dbReference type="Pfam" id="PF13420">
    <property type="entry name" value="Acetyltransf_4"/>
    <property type="match status" value="1"/>
</dbReference>
<evidence type="ECO:0000313" key="5">
    <source>
        <dbReference type="Proteomes" id="UP000190395"/>
    </source>
</evidence>
<feature type="domain" description="N-acetyltransferase" evidence="3">
    <location>
        <begin position="7"/>
        <end position="176"/>
    </location>
</feature>
<evidence type="ECO:0000259" key="3">
    <source>
        <dbReference type="PROSITE" id="PS51186"/>
    </source>
</evidence>
<dbReference type="PROSITE" id="PS51186">
    <property type="entry name" value="GNAT"/>
    <property type="match status" value="1"/>
</dbReference>
<keyword evidence="2" id="KW-0012">Acyltransferase</keyword>
<dbReference type="InterPro" id="IPR000182">
    <property type="entry name" value="GNAT_dom"/>
</dbReference>
<evidence type="ECO:0000256" key="2">
    <source>
        <dbReference type="ARBA" id="ARBA00023315"/>
    </source>
</evidence>
<reference evidence="4 5" key="1">
    <citation type="submission" date="2017-02" db="EMBL/GenBank/DDBJ databases">
        <authorList>
            <person name="Peterson S.W."/>
        </authorList>
    </citation>
    <scope>NUCLEOTIDE SEQUENCE [LARGE SCALE GENOMIC DNA]</scope>
    <source>
        <strain evidence="4 5">ATCC BAA-909</strain>
    </source>
</reference>
<dbReference type="PANTHER" id="PTHR43072:SF23">
    <property type="entry name" value="UPF0039 PROTEIN C11D3.02C"/>
    <property type="match status" value="1"/>
</dbReference>